<dbReference type="InterPro" id="IPR002293">
    <property type="entry name" value="AA/rel_permease1"/>
</dbReference>
<feature type="transmembrane region" description="Helical" evidence="7">
    <location>
        <begin position="47"/>
        <end position="72"/>
    </location>
</feature>
<comment type="caution">
    <text evidence="8">The sequence shown here is derived from an EMBL/GenBank/DDBJ whole genome shotgun (WGS) entry which is preliminary data.</text>
</comment>
<keyword evidence="2" id="KW-0813">Transport</keyword>
<feature type="transmembrane region" description="Helical" evidence="7">
    <location>
        <begin position="407"/>
        <end position="426"/>
    </location>
</feature>
<feature type="transmembrane region" description="Helical" evidence="7">
    <location>
        <begin position="446"/>
        <end position="468"/>
    </location>
</feature>
<evidence type="ECO:0000256" key="2">
    <source>
        <dbReference type="ARBA" id="ARBA00022448"/>
    </source>
</evidence>
<evidence type="ECO:0000256" key="7">
    <source>
        <dbReference type="SAM" id="Phobius"/>
    </source>
</evidence>
<evidence type="ECO:0000256" key="5">
    <source>
        <dbReference type="ARBA" id="ARBA00023136"/>
    </source>
</evidence>
<feature type="compositionally biased region" description="Acidic residues" evidence="6">
    <location>
        <begin position="544"/>
        <end position="556"/>
    </location>
</feature>
<evidence type="ECO:0000256" key="3">
    <source>
        <dbReference type="ARBA" id="ARBA00022692"/>
    </source>
</evidence>
<dbReference type="PANTHER" id="PTHR45649:SF14">
    <property type="entry name" value="GABA PERMEASE"/>
    <property type="match status" value="1"/>
</dbReference>
<feature type="transmembrane region" description="Helical" evidence="7">
    <location>
        <begin position="379"/>
        <end position="400"/>
    </location>
</feature>
<feature type="transmembrane region" description="Helical" evidence="7">
    <location>
        <begin position="277"/>
        <end position="299"/>
    </location>
</feature>
<evidence type="ECO:0000256" key="6">
    <source>
        <dbReference type="SAM" id="MobiDB-lite"/>
    </source>
</evidence>
<name>A0A2T6ZXS7_TUBBO</name>
<evidence type="ECO:0000256" key="1">
    <source>
        <dbReference type="ARBA" id="ARBA00004141"/>
    </source>
</evidence>
<dbReference type="PIRSF" id="PIRSF006060">
    <property type="entry name" value="AA_transporter"/>
    <property type="match status" value="1"/>
</dbReference>
<dbReference type="Pfam" id="PF13520">
    <property type="entry name" value="AA_permease_2"/>
    <property type="match status" value="1"/>
</dbReference>
<feature type="region of interest" description="Disordered" evidence="6">
    <location>
        <begin position="544"/>
        <end position="567"/>
    </location>
</feature>
<proteinExistence type="predicted"/>
<dbReference type="Gene3D" id="1.20.1740.10">
    <property type="entry name" value="Amino acid/polyamine transporter I"/>
    <property type="match status" value="1"/>
</dbReference>
<dbReference type="OrthoDB" id="4476201at2759"/>
<feature type="transmembrane region" description="Helical" evidence="7">
    <location>
        <begin position="172"/>
        <end position="189"/>
    </location>
</feature>
<feature type="transmembrane region" description="Helical" evidence="7">
    <location>
        <begin position="201"/>
        <end position="222"/>
    </location>
</feature>
<feature type="transmembrane region" description="Helical" evidence="7">
    <location>
        <begin position="125"/>
        <end position="152"/>
    </location>
</feature>
<gene>
    <name evidence="8" type="ORF">B9Z19DRAFT_1079678</name>
</gene>
<evidence type="ECO:0000313" key="9">
    <source>
        <dbReference type="Proteomes" id="UP000244722"/>
    </source>
</evidence>
<keyword evidence="9" id="KW-1185">Reference proteome</keyword>
<dbReference type="STRING" id="42251.A0A2T6ZXS7"/>
<protein>
    <submittedName>
        <fullName evidence="8">Amino acid permease</fullName>
    </submittedName>
</protein>
<keyword evidence="4 7" id="KW-1133">Transmembrane helix</keyword>
<evidence type="ECO:0000256" key="4">
    <source>
        <dbReference type="ARBA" id="ARBA00022989"/>
    </source>
</evidence>
<keyword evidence="3 7" id="KW-0812">Transmembrane</keyword>
<dbReference type="AlphaFoldDB" id="A0A2T6ZXS7"/>
<evidence type="ECO:0000313" key="8">
    <source>
        <dbReference type="EMBL" id="PUU80281.1"/>
    </source>
</evidence>
<sequence length="567" mass="60735">MSASSSSPSPSSPLLKTTNSDSGRDGDGAQLLALGHKPELKRNHTKLSMLGLAFAILNSWTALSATLSIALPSGGPSAVLWGLAISGLCNICLSASLAEFLSAWPTAGGQYHWVAEISPEEWVPLLSWICGWINCTGWVLLVATGGSLGGQVIGGLVGLMHPDYEVSNLETFWMYSAFTIASFLINAFGNRVLPLFTKSAFLWSISGLAIISATLLIATSEYQPAGFVFKKFVNETGWPDGVAWLMGFLQGALALTGYDAVAHMIEEIPNPTKEGPILMVYAVMIGMATGFAFLTVLLFCMGDIQDVISATEGPLLSIFYHATRNKALSACLTIFPLGCLLFASTTLMTTSSRILYAFARDNGLPFSAIFATIHPTLQVPLNSLLLTTIPVLVLGSLYLISTTALNAIFSTAVISLTLSYGFPVLINVLTGRRRLPDDRDFKLPGIMGWVCNLVGLGFACGCTVLFILPPQLPVTRENMNYSFLVFLIIVGISTLAYNFGGKGVFTGPVTESHHRHHPVAQGAAEADAEGGWRPGMAILAYDVEEEDEEGEGEEESAVTVCRRDVRR</sequence>
<feature type="transmembrane region" description="Helical" evidence="7">
    <location>
        <begin position="78"/>
        <end position="104"/>
    </location>
</feature>
<dbReference type="GO" id="GO:0006865">
    <property type="term" value="P:amino acid transport"/>
    <property type="evidence" value="ECO:0007669"/>
    <property type="project" value="InterPro"/>
</dbReference>
<dbReference type="Proteomes" id="UP000244722">
    <property type="component" value="Unassembled WGS sequence"/>
</dbReference>
<dbReference type="PANTHER" id="PTHR45649">
    <property type="entry name" value="AMINO-ACID PERMEASE BAT1"/>
    <property type="match status" value="1"/>
</dbReference>
<dbReference type="EMBL" id="NESQ01000068">
    <property type="protein sequence ID" value="PUU80281.1"/>
    <property type="molecule type" value="Genomic_DNA"/>
</dbReference>
<comment type="subcellular location">
    <subcellularLocation>
        <location evidence="1">Membrane</location>
        <topology evidence="1">Multi-pass membrane protein</topology>
    </subcellularLocation>
</comment>
<dbReference type="InterPro" id="IPR004840">
    <property type="entry name" value="Amino_acid_permease_CS"/>
</dbReference>
<keyword evidence="5 7" id="KW-0472">Membrane</keyword>
<dbReference type="GO" id="GO:0022857">
    <property type="term" value="F:transmembrane transporter activity"/>
    <property type="evidence" value="ECO:0007669"/>
    <property type="project" value="InterPro"/>
</dbReference>
<feature type="transmembrane region" description="Helical" evidence="7">
    <location>
        <begin position="327"/>
        <end position="347"/>
    </location>
</feature>
<dbReference type="GO" id="GO:0016020">
    <property type="term" value="C:membrane"/>
    <property type="evidence" value="ECO:0007669"/>
    <property type="project" value="UniProtKB-SubCell"/>
</dbReference>
<dbReference type="PROSITE" id="PS00218">
    <property type="entry name" value="AMINO_ACID_PERMEASE_1"/>
    <property type="match status" value="1"/>
</dbReference>
<accession>A0A2T6ZXS7</accession>
<feature type="transmembrane region" description="Helical" evidence="7">
    <location>
        <begin position="480"/>
        <end position="499"/>
    </location>
</feature>
<feature type="compositionally biased region" description="Low complexity" evidence="6">
    <location>
        <begin position="1"/>
        <end position="13"/>
    </location>
</feature>
<reference evidence="8 9" key="1">
    <citation type="submission" date="2017-04" db="EMBL/GenBank/DDBJ databases">
        <title>Draft genome sequence of Tuber borchii Vittad., a whitish edible truffle.</title>
        <authorList>
            <consortium name="DOE Joint Genome Institute"/>
            <person name="Murat C."/>
            <person name="Kuo A."/>
            <person name="Barry K.W."/>
            <person name="Clum A."/>
            <person name="Dockter R.B."/>
            <person name="Fauchery L."/>
            <person name="Iotti M."/>
            <person name="Kohler A."/>
            <person name="Labutti K."/>
            <person name="Lindquist E.A."/>
            <person name="Lipzen A."/>
            <person name="Ohm R.A."/>
            <person name="Wang M."/>
            <person name="Grigoriev I.V."/>
            <person name="Zambonelli A."/>
            <person name="Martin F.M."/>
        </authorList>
    </citation>
    <scope>NUCLEOTIDE SEQUENCE [LARGE SCALE GENOMIC DNA]</scope>
    <source>
        <strain evidence="8 9">Tbo3840</strain>
    </source>
</reference>
<organism evidence="8 9">
    <name type="scientific">Tuber borchii</name>
    <name type="common">White truffle</name>
    <dbReference type="NCBI Taxonomy" id="42251"/>
    <lineage>
        <taxon>Eukaryota</taxon>
        <taxon>Fungi</taxon>
        <taxon>Dikarya</taxon>
        <taxon>Ascomycota</taxon>
        <taxon>Pezizomycotina</taxon>
        <taxon>Pezizomycetes</taxon>
        <taxon>Pezizales</taxon>
        <taxon>Tuberaceae</taxon>
        <taxon>Tuber</taxon>
    </lineage>
</organism>
<feature type="region of interest" description="Disordered" evidence="6">
    <location>
        <begin position="1"/>
        <end position="28"/>
    </location>
</feature>